<dbReference type="RefSeq" id="WP_274457143.1">
    <property type="nucleotide sequence ID" value="NZ_CP067097.1"/>
</dbReference>
<organism evidence="1 2">
    <name type="scientific">Alicyclobacillus cycloheptanicus</name>
    <dbReference type="NCBI Taxonomy" id="1457"/>
    <lineage>
        <taxon>Bacteria</taxon>
        <taxon>Bacillati</taxon>
        <taxon>Bacillota</taxon>
        <taxon>Bacilli</taxon>
        <taxon>Bacillales</taxon>
        <taxon>Alicyclobacillaceae</taxon>
        <taxon>Alicyclobacillus</taxon>
    </lineage>
</organism>
<evidence type="ECO:0000313" key="2">
    <source>
        <dbReference type="Proteomes" id="UP001232973"/>
    </source>
</evidence>
<protein>
    <submittedName>
        <fullName evidence="1">Uncharacterized protein</fullName>
    </submittedName>
</protein>
<comment type="caution">
    <text evidence="1">The sequence shown here is derived from an EMBL/GenBank/DDBJ whole genome shotgun (WGS) entry which is preliminary data.</text>
</comment>
<name>A0ABT9XM49_9BACL</name>
<dbReference type="Proteomes" id="UP001232973">
    <property type="component" value="Unassembled WGS sequence"/>
</dbReference>
<proteinExistence type="predicted"/>
<gene>
    <name evidence="1" type="ORF">J2S03_003262</name>
</gene>
<evidence type="ECO:0000313" key="1">
    <source>
        <dbReference type="EMBL" id="MDQ0191391.1"/>
    </source>
</evidence>
<dbReference type="EMBL" id="JAUSTP010000040">
    <property type="protein sequence ID" value="MDQ0191391.1"/>
    <property type="molecule type" value="Genomic_DNA"/>
</dbReference>
<accession>A0ABT9XM49</accession>
<keyword evidence="2" id="KW-1185">Reference proteome</keyword>
<sequence length="72" mass="8382">MGEQFERSLHSKYGGVHFTQLKPTQEINEFVRSLPDEQRDSIFEVMHALDENGYIHIENDGAWIDPEGEEHP</sequence>
<reference evidence="1 2" key="1">
    <citation type="submission" date="2023-07" db="EMBL/GenBank/DDBJ databases">
        <title>Genomic Encyclopedia of Type Strains, Phase IV (KMG-IV): sequencing the most valuable type-strain genomes for metagenomic binning, comparative biology and taxonomic classification.</title>
        <authorList>
            <person name="Goeker M."/>
        </authorList>
    </citation>
    <scope>NUCLEOTIDE SEQUENCE [LARGE SCALE GENOMIC DNA]</scope>
    <source>
        <strain evidence="1 2">DSM 4006</strain>
    </source>
</reference>